<dbReference type="Gene3D" id="3.40.50.300">
    <property type="entry name" value="P-loop containing nucleotide triphosphate hydrolases"/>
    <property type="match status" value="1"/>
</dbReference>
<reference evidence="5 6" key="1">
    <citation type="submission" date="2019-11" db="EMBL/GenBank/DDBJ databases">
        <authorList>
            <person name="Jiang L.-Q."/>
        </authorList>
    </citation>
    <scope>NUCLEOTIDE SEQUENCE [LARGE SCALE GENOMIC DNA]</scope>
    <source>
        <strain evidence="5 6">YIM 132087</strain>
    </source>
</reference>
<dbReference type="InterPro" id="IPR003593">
    <property type="entry name" value="AAA+_ATPase"/>
</dbReference>
<dbReference type="EMBL" id="WLYK01000013">
    <property type="protein sequence ID" value="MTD17050.1"/>
    <property type="molecule type" value="Genomic_DNA"/>
</dbReference>
<evidence type="ECO:0000313" key="5">
    <source>
        <dbReference type="EMBL" id="MTD17050.1"/>
    </source>
</evidence>
<organism evidence="5 6">
    <name type="scientific">Nakamurella alba</name>
    <dbReference type="NCBI Taxonomy" id="2665158"/>
    <lineage>
        <taxon>Bacteria</taxon>
        <taxon>Bacillati</taxon>
        <taxon>Actinomycetota</taxon>
        <taxon>Actinomycetes</taxon>
        <taxon>Nakamurellales</taxon>
        <taxon>Nakamurellaceae</taxon>
        <taxon>Nakamurella</taxon>
    </lineage>
</organism>
<dbReference type="AlphaFoldDB" id="A0A7K1FSI7"/>
<keyword evidence="1" id="KW-0813">Transport</keyword>
<evidence type="ECO:0000259" key="4">
    <source>
        <dbReference type="PROSITE" id="PS50893"/>
    </source>
</evidence>
<evidence type="ECO:0000256" key="2">
    <source>
        <dbReference type="ARBA" id="ARBA00022741"/>
    </source>
</evidence>
<keyword evidence="2" id="KW-0547">Nucleotide-binding</keyword>
<dbReference type="SMART" id="SM00382">
    <property type="entry name" value="AAA"/>
    <property type="match status" value="1"/>
</dbReference>
<evidence type="ECO:0000256" key="1">
    <source>
        <dbReference type="ARBA" id="ARBA00022448"/>
    </source>
</evidence>
<accession>A0A7K1FSI7</accession>
<dbReference type="PANTHER" id="PTHR42788:SF13">
    <property type="entry name" value="ALIPHATIC SULFONATES IMPORT ATP-BINDING PROTEIN SSUB"/>
    <property type="match status" value="1"/>
</dbReference>
<dbReference type="InterPro" id="IPR050166">
    <property type="entry name" value="ABC_transporter_ATP-bind"/>
</dbReference>
<evidence type="ECO:0000313" key="6">
    <source>
        <dbReference type="Proteomes" id="UP000460221"/>
    </source>
</evidence>
<dbReference type="GO" id="GO:0016887">
    <property type="term" value="F:ATP hydrolysis activity"/>
    <property type="evidence" value="ECO:0007669"/>
    <property type="project" value="InterPro"/>
</dbReference>
<name>A0A7K1FSI7_9ACTN</name>
<protein>
    <submittedName>
        <fullName evidence="5">ATP-binding cassette domain-containing protein</fullName>
    </submittedName>
</protein>
<feature type="domain" description="ABC transporter" evidence="4">
    <location>
        <begin position="16"/>
        <end position="247"/>
    </location>
</feature>
<dbReference type="Pfam" id="PF00005">
    <property type="entry name" value="ABC_tran"/>
    <property type="match status" value="1"/>
</dbReference>
<comment type="caution">
    <text evidence="5">The sequence shown here is derived from an EMBL/GenBank/DDBJ whole genome shotgun (WGS) entry which is preliminary data.</text>
</comment>
<keyword evidence="6" id="KW-1185">Reference proteome</keyword>
<dbReference type="SUPFAM" id="SSF52540">
    <property type="entry name" value="P-loop containing nucleoside triphosphate hydrolases"/>
    <property type="match status" value="1"/>
</dbReference>
<dbReference type="CDD" id="cd03293">
    <property type="entry name" value="ABC_NrtD_SsuB_transporters"/>
    <property type="match status" value="1"/>
</dbReference>
<keyword evidence="3 5" id="KW-0067">ATP-binding</keyword>
<dbReference type="Proteomes" id="UP000460221">
    <property type="component" value="Unassembled WGS sequence"/>
</dbReference>
<dbReference type="PROSITE" id="PS50893">
    <property type="entry name" value="ABC_TRANSPORTER_2"/>
    <property type="match status" value="1"/>
</dbReference>
<dbReference type="PANTHER" id="PTHR42788">
    <property type="entry name" value="TAURINE IMPORT ATP-BINDING PROTEIN-RELATED"/>
    <property type="match status" value="1"/>
</dbReference>
<dbReference type="InterPro" id="IPR027417">
    <property type="entry name" value="P-loop_NTPase"/>
</dbReference>
<proteinExistence type="predicted"/>
<evidence type="ECO:0000256" key="3">
    <source>
        <dbReference type="ARBA" id="ARBA00022840"/>
    </source>
</evidence>
<gene>
    <name evidence="5" type="ORF">GIS00_24240</name>
</gene>
<dbReference type="InterPro" id="IPR003439">
    <property type="entry name" value="ABC_transporter-like_ATP-bd"/>
</dbReference>
<dbReference type="GO" id="GO:0005524">
    <property type="term" value="F:ATP binding"/>
    <property type="evidence" value="ECO:0007669"/>
    <property type="project" value="UniProtKB-KW"/>
</dbReference>
<sequence length="266" mass="28610">MERHALVNTQQPAHGLRLTGVAKEFTVRRRPVVALEDFDLDVAEGAFVAVLGPSGCGKSTVLRMLGGFESPTSGTVEVLGGSPAEARAAHRLGIAFQDPALLPWRTVEQNIRLPLEVMGGSDIPARVAALIDLVGLGGFEKARPAQLSGGMRQRCAIARALVGNPRVLLLDEPFGALDDMTRRRLNLELLRIWAEQAPTTLLVTHSVDEAVLLADRVVVMSGRPGRVIADVPVTFDRPRSADLLRTPDFHELVDHLTALLNGGVHA</sequence>